<accession>A0A645GLX7</accession>
<evidence type="ECO:0000313" key="1">
    <source>
        <dbReference type="EMBL" id="MPN27170.1"/>
    </source>
</evidence>
<name>A0A645GLX7_9ZZZZ</name>
<dbReference type="EMBL" id="VSSQ01076960">
    <property type="protein sequence ID" value="MPN27170.1"/>
    <property type="molecule type" value="Genomic_DNA"/>
</dbReference>
<sequence length="56" mass="6289">MRRLSWLQAGQMPGIVLDPRTEASLPHHLYVKIGALGDSLGFQKLPLSLKILNLFF</sequence>
<comment type="caution">
    <text evidence="1">The sequence shown here is derived from an EMBL/GenBank/DDBJ whole genome shotgun (WGS) entry which is preliminary data.</text>
</comment>
<organism evidence="1">
    <name type="scientific">bioreactor metagenome</name>
    <dbReference type="NCBI Taxonomy" id="1076179"/>
    <lineage>
        <taxon>unclassified sequences</taxon>
        <taxon>metagenomes</taxon>
        <taxon>ecological metagenomes</taxon>
    </lineage>
</organism>
<reference evidence="1" key="1">
    <citation type="submission" date="2019-08" db="EMBL/GenBank/DDBJ databases">
        <authorList>
            <person name="Kucharzyk K."/>
            <person name="Murdoch R.W."/>
            <person name="Higgins S."/>
            <person name="Loffler F."/>
        </authorList>
    </citation>
    <scope>NUCLEOTIDE SEQUENCE</scope>
</reference>
<proteinExistence type="predicted"/>
<gene>
    <name evidence="1" type="ORF">SDC9_174597</name>
</gene>
<dbReference type="AlphaFoldDB" id="A0A645GLX7"/>
<protein>
    <submittedName>
        <fullName evidence="1">Uncharacterized protein</fullName>
    </submittedName>
</protein>